<dbReference type="RefSeq" id="WP_303539330.1">
    <property type="nucleotide sequence ID" value="NZ_JAUOTP010000001.1"/>
</dbReference>
<dbReference type="SUPFAM" id="SSF141371">
    <property type="entry name" value="PilZ domain-like"/>
    <property type="match status" value="2"/>
</dbReference>
<name>A0ABT8Y3W2_9SPHN</name>
<evidence type="ECO:0000259" key="1">
    <source>
        <dbReference type="Pfam" id="PF07238"/>
    </source>
</evidence>
<evidence type="ECO:0000313" key="2">
    <source>
        <dbReference type="EMBL" id="MDO6413004.1"/>
    </source>
</evidence>
<feature type="domain" description="PilZ" evidence="1">
    <location>
        <begin position="119"/>
        <end position="190"/>
    </location>
</feature>
<protein>
    <submittedName>
        <fullName evidence="2">PilZ domain-containing protein</fullName>
    </submittedName>
</protein>
<proteinExistence type="predicted"/>
<evidence type="ECO:0000313" key="3">
    <source>
        <dbReference type="Proteomes" id="UP001169764"/>
    </source>
</evidence>
<dbReference type="InterPro" id="IPR009875">
    <property type="entry name" value="PilZ_domain"/>
</dbReference>
<comment type="caution">
    <text evidence="2">The sequence shown here is derived from an EMBL/GenBank/DDBJ whole genome shotgun (WGS) entry which is preliminary data.</text>
</comment>
<dbReference type="EMBL" id="JAUOTP010000001">
    <property type="protein sequence ID" value="MDO6413004.1"/>
    <property type="molecule type" value="Genomic_DNA"/>
</dbReference>
<organism evidence="2 3">
    <name type="scientific">Sphingomonas natans</name>
    <dbReference type="NCBI Taxonomy" id="3063330"/>
    <lineage>
        <taxon>Bacteria</taxon>
        <taxon>Pseudomonadati</taxon>
        <taxon>Pseudomonadota</taxon>
        <taxon>Alphaproteobacteria</taxon>
        <taxon>Sphingomonadales</taxon>
        <taxon>Sphingomonadaceae</taxon>
        <taxon>Sphingomonas</taxon>
    </lineage>
</organism>
<accession>A0ABT8Y3W2</accession>
<dbReference type="Pfam" id="PF07238">
    <property type="entry name" value="PilZ"/>
    <property type="match status" value="2"/>
</dbReference>
<sequence>MTSLKSALSNDYEHIEVETHERRRAMRHTTVFQVAKLCTDRSEELCILRDISDTGLRAEVYCKMEPGEHVVLEMRTGHRVAGTIIWSREPSIGVRFDKEISVPEVLAHCSFDDRLGRIRPPRIDVAMSALLLSGRQLIDIAIRNISQAGLKVASAETLLAGSEVTVRLQGIGQRGAKVRWYRDGEAGLQLLAPLTYAEFAAWRVECLTETAAA</sequence>
<keyword evidence="3" id="KW-1185">Reference proteome</keyword>
<feature type="domain" description="PilZ" evidence="1">
    <location>
        <begin position="21"/>
        <end position="104"/>
    </location>
</feature>
<gene>
    <name evidence="2" type="ORF">Q4F19_01280</name>
</gene>
<dbReference type="Proteomes" id="UP001169764">
    <property type="component" value="Unassembled WGS sequence"/>
</dbReference>
<reference evidence="2" key="1">
    <citation type="submission" date="2023-07" db="EMBL/GenBank/DDBJ databases">
        <authorList>
            <person name="Kim M."/>
        </authorList>
    </citation>
    <scope>NUCLEOTIDE SEQUENCE</scope>
    <source>
        <strain evidence="2">BIUV-7</strain>
    </source>
</reference>